<dbReference type="InParanoid" id="A0A0C3CGM8"/>
<organism evidence="1 2">
    <name type="scientific">Oidiodendron maius (strain Zn)</name>
    <dbReference type="NCBI Taxonomy" id="913774"/>
    <lineage>
        <taxon>Eukaryota</taxon>
        <taxon>Fungi</taxon>
        <taxon>Dikarya</taxon>
        <taxon>Ascomycota</taxon>
        <taxon>Pezizomycotina</taxon>
        <taxon>Leotiomycetes</taxon>
        <taxon>Leotiomycetes incertae sedis</taxon>
        <taxon>Myxotrichaceae</taxon>
        <taxon>Oidiodendron</taxon>
    </lineage>
</organism>
<keyword evidence="2" id="KW-1185">Reference proteome</keyword>
<evidence type="ECO:0000313" key="2">
    <source>
        <dbReference type="Proteomes" id="UP000054321"/>
    </source>
</evidence>
<dbReference type="EMBL" id="KN832881">
    <property type="protein sequence ID" value="KIM98103.1"/>
    <property type="molecule type" value="Genomic_DNA"/>
</dbReference>
<dbReference type="Proteomes" id="UP000054321">
    <property type="component" value="Unassembled WGS sequence"/>
</dbReference>
<reference evidence="2" key="2">
    <citation type="submission" date="2015-01" db="EMBL/GenBank/DDBJ databases">
        <title>Evolutionary Origins and Diversification of the Mycorrhizal Mutualists.</title>
        <authorList>
            <consortium name="DOE Joint Genome Institute"/>
            <consortium name="Mycorrhizal Genomics Consortium"/>
            <person name="Kohler A."/>
            <person name="Kuo A."/>
            <person name="Nagy L.G."/>
            <person name="Floudas D."/>
            <person name="Copeland A."/>
            <person name="Barry K.W."/>
            <person name="Cichocki N."/>
            <person name="Veneault-Fourrey C."/>
            <person name="LaButti K."/>
            <person name="Lindquist E.A."/>
            <person name="Lipzen A."/>
            <person name="Lundell T."/>
            <person name="Morin E."/>
            <person name="Murat C."/>
            <person name="Riley R."/>
            <person name="Ohm R."/>
            <person name="Sun H."/>
            <person name="Tunlid A."/>
            <person name="Henrissat B."/>
            <person name="Grigoriev I.V."/>
            <person name="Hibbett D.S."/>
            <person name="Martin F."/>
        </authorList>
    </citation>
    <scope>NUCLEOTIDE SEQUENCE [LARGE SCALE GENOMIC DNA]</scope>
    <source>
        <strain evidence="2">Zn</strain>
    </source>
</reference>
<sequence length="133" mass="14535">MAKPALPPSLNVAQEQQYQQHHIHDGDPMLGLKVKALGAMLWNSRNETTQALHRLGTRFAQPPARPPASQLTNWTSGPLGLLVQHCLHTKSPVGARATTKREDEGERVQKSLNYGRCLPVSLVGTGLPSTYLP</sequence>
<accession>A0A0C3CGM8</accession>
<evidence type="ECO:0000313" key="1">
    <source>
        <dbReference type="EMBL" id="KIM98103.1"/>
    </source>
</evidence>
<proteinExistence type="predicted"/>
<protein>
    <submittedName>
        <fullName evidence="1">Uncharacterized protein</fullName>
    </submittedName>
</protein>
<name>A0A0C3CGM8_OIDMZ</name>
<reference evidence="1 2" key="1">
    <citation type="submission" date="2014-04" db="EMBL/GenBank/DDBJ databases">
        <authorList>
            <consortium name="DOE Joint Genome Institute"/>
            <person name="Kuo A."/>
            <person name="Martino E."/>
            <person name="Perotto S."/>
            <person name="Kohler A."/>
            <person name="Nagy L.G."/>
            <person name="Floudas D."/>
            <person name="Copeland A."/>
            <person name="Barry K.W."/>
            <person name="Cichocki N."/>
            <person name="Veneault-Fourrey C."/>
            <person name="LaButti K."/>
            <person name="Lindquist E.A."/>
            <person name="Lipzen A."/>
            <person name="Lundell T."/>
            <person name="Morin E."/>
            <person name="Murat C."/>
            <person name="Sun H."/>
            <person name="Tunlid A."/>
            <person name="Henrissat B."/>
            <person name="Grigoriev I.V."/>
            <person name="Hibbett D.S."/>
            <person name="Martin F."/>
            <person name="Nordberg H.P."/>
            <person name="Cantor M.N."/>
            <person name="Hua S.X."/>
        </authorList>
    </citation>
    <scope>NUCLEOTIDE SEQUENCE [LARGE SCALE GENOMIC DNA]</scope>
    <source>
        <strain evidence="1 2">Zn</strain>
    </source>
</reference>
<gene>
    <name evidence="1" type="ORF">OIDMADRAFT_32011</name>
</gene>
<dbReference type="HOGENOM" id="CLU_1907277_0_0_1"/>
<dbReference type="AlphaFoldDB" id="A0A0C3CGM8"/>